<dbReference type="STRING" id="760192.Halhy_6365"/>
<dbReference type="GO" id="GO:0016226">
    <property type="term" value="P:iron-sulfur cluster assembly"/>
    <property type="evidence" value="ECO:0007669"/>
    <property type="project" value="InterPro"/>
</dbReference>
<gene>
    <name evidence="2" type="ordered locus">Halhy_6365</name>
</gene>
<evidence type="ECO:0000313" key="3">
    <source>
        <dbReference type="Proteomes" id="UP000008461"/>
    </source>
</evidence>
<dbReference type="eggNOG" id="COG0822">
    <property type="taxonomic scope" value="Bacteria"/>
</dbReference>
<dbReference type="OrthoDB" id="9804157at2"/>
<dbReference type="GO" id="GO:0005506">
    <property type="term" value="F:iron ion binding"/>
    <property type="evidence" value="ECO:0007669"/>
    <property type="project" value="InterPro"/>
</dbReference>
<dbReference type="Gene3D" id="3.90.1010.10">
    <property type="match status" value="1"/>
</dbReference>
<dbReference type="SUPFAM" id="SSF82649">
    <property type="entry name" value="SufE/NifU"/>
    <property type="match status" value="1"/>
</dbReference>
<accession>F4L7K4</accession>
<dbReference type="CDD" id="cd06664">
    <property type="entry name" value="IscU_like"/>
    <property type="match status" value="1"/>
</dbReference>
<keyword evidence="3" id="KW-1185">Reference proteome</keyword>
<dbReference type="Proteomes" id="UP000008461">
    <property type="component" value="Chromosome"/>
</dbReference>
<dbReference type="RefSeq" id="WP_013768704.1">
    <property type="nucleotide sequence ID" value="NC_015510.1"/>
</dbReference>
<evidence type="ECO:0000259" key="1">
    <source>
        <dbReference type="Pfam" id="PF01592"/>
    </source>
</evidence>
<organism evidence="2 3">
    <name type="scientific">Haliscomenobacter hydrossis (strain ATCC 27775 / DSM 1100 / LMG 10767 / O)</name>
    <dbReference type="NCBI Taxonomy" id="760192"/>
    <lineage>
        <taxon>Bacteria</taxon>
        <taxon>Pseudomonadati</taxon>
        <taxon>Bacteroidota</taxon>
        <taxon>Saprospiria</taxon>
        <taxon>Saprospirales</taxon>
        <taxon>Haliscomenobacteraceae</taxon>
        <taxon>Haliscomenobacter</taxon>
    </lineage>
</organism>
<dbReference type="GO" id="GO:0051536">
    <property type="term" value="F:iron-sulfur cluster binding"/>
    <property type="evidence" value="ECO:0007669"/>
    <property type="project" value="InterPro"/>
</dbReference>
<reference key="2">
    <citation type="submission" date="2011-04" db="EMBL/GenBank/DDBJ databases">
        <title>Complete sequence of chromosome of Haliscomenobacter hydrossis DSM 1100.</title>
        <authorList>
            <consortium name="US DOE Joint Genome Institute (JGI-PGF)"/>
            <person name="Lucas S."/>
            <person name="Han J."/>
            <person name="Lapidus A."/>
            <person name="Bruce D."/>
            <person name="Goodwin L."/>
            <person name="Pitluck S."/>
            <person name="Peters L."/>
            <person name="Kyrpides N."/>
            <person name="Mavromatis K."/>
            <person name="Ivanova N."/>
            <person name="Ovchinnikova G."/>
            <person name="Pagani I."/>
            <person name="Daligault H."/>
            <person name="Detter J.C."/>
            <person name="Han C."/>
            <person name="Land M."/>
            <person name="Hauser L."/>
            <person name="Markowitz V."/>
            <person name="Cheng J.-F."/>
            <person name="Hugenholtz P."/>
            <person name="Woyke T."/>
            <person name="Wu D."/>
            <person name="Verbarg S."/>
            <person name="Frueling A."/>
            <person name="Brambilla E."/>
            <person name="Klenk H.-P."/>
            <person name="Eisen J.A."/>
        </authorList>
    </citation>
    <scope>NUCLEOTIDE SEQUENCE</scope>
    <source>
        <strain>DSM 1100</strain>
    </source>
</reference>
<feature type="domain" description="NIF system FeS cluster assembly NifU N-terminal" evidence="1">
    <location>
        <begin position="9"/>
        <end position="127"/>
    </location>
</feature>
<proteinExistence type="predicted"/>
<dbReference type="EMBL" id="CP002691">
    <property type="protein sequence ID" value="AEE54184.1"/>
    <property type="molecule type" value="Genomic_DNA"/>
</dbReference>
<dbReference type="HOGENOM" id="CLU_079283_4_0_10"/>
<protein>
    <submittedName>
        <fullName evidence="2">SUF system FeS assembly protein, NifU family</fullName>
    </submittedName>
</protein>
<dbReference type="AlphaFoldDB" id="F4L7K4"/>
<dbReference type="KEGG" id="hhy:Halhy_6365"/>
<dbReference type="Pfam" id="PF01592">
    <property type="entry name" value="NifU_N"/>
    <property type="match status" value="1"/>
</dbReference>
<sequence>MEQQLNELYHPLILEHNQHPRHYEKHPEAGVILDAYNSLCGDKFKLYLDIKEGRVVQASFSGYGCAVSKAATSVLVDKIQGKTLEEVKILLGDYFAATKTEHKLAIDIDPDLLAFAAAKKFPGRLKCAVLSWEAMEEYLQRR</sequence>
<dbReference type="InterPro" id="IPR002871">
    <property type="entry name" value="NIF_FeS_clus_asmbl_NifU_N"/>
</dbReference>
<evidence type="ECO:0000313" key="2">
    <source>
        <dbReference type="EMBL" id="AEE54184.1"/>
    </source>
</evidence>
<reference evidence="2 3" key="1">
    <citation type="journal article" date="2011" name="Stand. Genomic Sci.">
        <title>Complete genome sequence of Haliscomenobacter hydrossis type strain (O).</title>
        <authorList>
            <consortium name="US DOE Joint Genome Institute (JGI-PGF)"/>
            <person name="Daligault H."/>
            <person name="Lapidus A."/>
            <person name="Zeytun A."/>
            <person name="Nolan M."/>
            <person name="Lucas S."/>
            <person name="Del Rio T.G."/>
            <person name="Tice H."/>
            <person name="Cheng J.F."/>
            <person name="Tapia R."/>
            <person name="Han C."/>
            <person name="Goodwin L."/>
            <person name="Pitluck S."/>
            <person name="Liolios K."/>
            <person name="Pagani I."/>
            <person name="Ivanova N."/>
            <person name="Huntemann M."/>
            <person name="Mavromatis K."/>
            <person name="Mikhailova N."/>
            <person name="Pati A."/>
            <person name="Chen A."/>
            <person name="Palaniappan K."/>
            <person name="Land M."/>
            <person name="Hauser L."/>
            <person name="Brambilla E.M."/>
            <person name="Rohde M."/>
            <person name="Verbarg S."/>
            <person name="Goker M."/>
            <person name="Bristow J."/>
            <person name="Eisen J.A."/>
            <person name="Markowitz V."/>
            <person name="Hugenholtz P."/>
            <person name="Kyrpides N.C."/>
            <person name="Klenk H.P."/>
            <person name="Woyke T."/>
        </authorList>
    </citation>
    <scope>NUCLEOTIDE SEQUENCE [LARGE SCALE GENOMIC DNA]</scope>
    <source>
        <strain evidence="3">ATCC 27775 / DSM 1100 / LMG 10767 / O</strain>
    </source>
</reference>
<dbReference type="NCBIfam" id="TIGR01994">
    <property type="entry name" value="SUF_scaf_2"/>
    <property type="match status" value="1"/>
</dbReference>
<dbReference type="PANTHER" id="PTHR10093">
    <property type="entry name" value="IRON-SULFUR CLUSTER ASSEMBLY ENZYME NIFU HOMOLOG"/>
    <property type="match status" value="1"/>
</dbReference>
<name>F4L7K4_HALH1</name>